<evidence type="ECO:0000313" key="5">
    <source>
        <dbReference type="Proteomes" id="UP000660262"/>
    </source>
</evidence>
<comment type="cofactor">
    <cofactor evidence="1">
        <name>Fe cation</name>
        <dbReference type="ChEBI" id="CHEBI:24875"/>
    </cofactor>
</comment>
<evidence type="ECO:0000256" key="2">
    <source>
        <dbReference type="ARBA" id="ARBA00022723"/>
    </source>
</evidence>
<dbReference type="AlphaFoldDB" id="A0A830HFZ3"/>
<protein>
    <recommendedName>
        <fullName evidence="6">Fe2OG dioxygenase domain-containing protein</fullName>
    </recommendedName>
</protein>
<dbReference type="SUPFAM" id="SSF51197">
    <property type="entry name" value="Clavaminate synthase-like"/>
    <property type="match status" value="1"/>
</dbReference>
<comment type="caution">
    <text evidence="4">The sequence shown here is derived from an EMBL/GenBank/DDBJ whole genome shotgun (WGS) entry which is preliminary data.</text>
</comment>
<dbReference type="EMBL" id="BNJQ01000008">
    <property type="protein sequence ID" value="GHP04551.1"/>
    <property type="molecule type" value="Genomic_DNA"/>
</dbReference>
<dbReference type="GO" id="GO:0046872">
    <property type="term" value="F:metal ion binding"/>
    <property type="evidence" value="ECO:0007669"/>
    <property type="project" value="UniProtKB-KW"/>
</dbReference>
<gene>
    <name evidence="4" type="ORF">PPROV_000330500</name>
</gene>
<evidence type="ECO:0000256" key="1">
    <source>
        <dbReference type="ARBA" id="ARBA00001962"/>
    </source>
</evidence>
<sequence>MTPLDKFLFDTNGYVVLPQVFTKDEINSANAAIQANSNKMLERIGGLRNTEDDTPLVGDGTTGRQDLSGFLGWPEGQRDVFRRVLDHPRLVPYVTELLGMGYRLDHMPLILIQRPGSEGFQFHGGPLDGDGRPNQYLSYKCHNGTMQLSLLAVAVQLTDVNEGEGGFCIIKGSHKSNFPCPKSVVNYEEAKEHAYQPVTRAGDVVLFSEATIHGTLPWSGKSDRRLALFRFSPANYAYGRGYTGGWPDSWLDGMTDTQRLIMEPPYNHRLDRKSLKMSEDGKAVSVETGSRADFKKEFDEAVFGRTYF</sequence>
<keyword evidence="3" id="KW-0408">Iron</keyword>
<keyword evidence="2" id="KW-0479">Metal-binding</keyword>
<proteinExistence type="predicted"/>
<accession>A0A830HFZ3</accession>
<dbReference type="OrthoDB" id="2328924at2759"/>
<evidence type="ECO:0008006" key="6">
    <source>
        <dbReference type="Google" id="ProtNLM"/>
    </source>
</evidence>
<keyword evidence="5" id="KW-1185">Reference proteome</keyword>
<dbReference type="Pfam" id="PF05721">
    <property type="entry name" value="PhyH"/>
    <property type="match status" value="1"/>
</dbReference>
<evidence type="ECO:0000313" key="4">
    <source>
        <dbReference type="EMBL" id="GHP04551.1"/>
    </source>
</evidence>
<dbReference type="Proteomes" id="UP000660262">
    <property type="component" value="Unassembled WGS sequence"/>
</dbReference>
<reference evidence="4" key="1">
    <citation type="submission" date="2020-10" db="EMBL/GenBank/DDBJ databases">
        <title>Unveiling of a novel bifunctional photoreceptor, Dualchrome1, isolated from a cosmopolitan green alga.</title>
        <authorList>
            <person name="Suzuki S."/>
            <person name="Kawachi M."/>
        </authorList>
    </citation>
    <scope>NUCLEOTIDE SEQUENCE</scope>
    <source>
        <strain evidence="4">NIES 2893</strain>
    </source>
</reference>
<dbReference type="PANTHER" id="PTHR20883">
    <property type="entry name" value="PHYTANOYL-COA DIOXYGENASE DOMAIN CONTAINING 1"/>
    <property type="match status" value="1"/>
</dbReference>
<name>A0A830HFZ3_9CHLO</name>
<dbReference type="InterPro" id="IPR008775">
    <property type="entry name" value="Phytyl_CoA_dOase-like"/>
</dbReference>
<dbReference type="PANTHER" id="PTHR20883:SF15">
    <property type="entry name" value="PHYTANOYL-COA DIOXYGENASE DOMAIN-CONTAINING PROTEIN 1"/>
    <property type="match status" value="1"/>
</dbReference>
<organism evidence="4 5">
    <name type="scientific">Pycnococcus provasolii</name>
    <dbReference type="NCBI Taxonomy" id="41880"/>
    <lineage>
        <taxon>Eukaryota</taxon>
        <taxon>Viridiplantae</taxon>
        <taxon>Chlorophyta</taxon>
        <taxon>Pseudoscourfieldiophyceae</taxon>
        <taxon>Pseudoscourfieldiales</taxon>
        <taxon>Pycnococcaceae</taxon>
        <taxon>Pycnococcus</taxon>
    </lineage>
</organism>
<dbReference type="Gene3D" id="2.60.120.620">
    <property type="entry name" value="q2cbj1_9rhob like domain"/>
    <property type="match status" value="1"/>
</dbReference>
<evidence type="ECO:0000256" key="3">
    <source>
        <dbReference type="ARBA" id="ARBA00023004"/>
    </source>
</evidence>